<sequence length="214" mass="24298">MSGEREVKTGKISISKTSFLKAKTWIGRCCTLYDKTNTSPAKLQLTDENNPGTELKTFILEDVSTIQKKICKSKSCQVEINWRKEKFSFLVDSEQEANSWIDHLNHVTGLDKKANKKISAENLSISSLVSDDTEIFVNNTEYQSLDMWTYDVEMTDTDASLRCQLITNQEENLYEEAAPFTDERNACGGKLLPVPVVMTQKPFMEPTTIDDGYR</sequence>
<name>A0A812DZP6_ACAPH</name>
<protein>
    <recommendedName>
        <fullName evidence="3">PH domain-containing protein</fullName>
    </recommendedName>
</protein>
<dbReference type="Gene3D" id="2.30.29.30">
    <property type="entry name" value="Pleckstrin-homology domain (PH domain)/Phosphotyrosine-binding domain (PTB)"/>
    <property type="match status" value="1"/>
</dbReference>
<evidence type="ECO:0000313" key="1">
    <source>
        <dbReference type="EMBL" id="CAE1313379.1"/>
    </source>
</evidence>
<dbReference type="Proteomes" id="UP000597762">
    <property type="component" value="Unassembled WGS sequence"/>
</dbReference>
<dbReference type="SUPFAM" id="SSF50729">
    <property type="entry name" value="PH domain-like"/>
    <property type="match status" value="1"/>
</dbReference>
<dbReference type="EMBL" id="CAHIKZ030004635">
    <property type="protein sequence ID" value="CAE1313379.1"/>
    <property type="molecule type" value="Genomic_DNA"/>
</dbReference>
<dbReference type="InterPro" id="IPR011993">
    <property type="entry name" value="PH-like_dom_sf"/>
</dbReference>
<evidence type="ECO:0000313" key="2">
    <source>
        <dbReference type="Proteomes" id="UP000597762"/>
    </source>
</evidence>
<proteinExistence type="predicted"/>
<comment type="caution">
    <text evidence="1">The sequence shown here is derived from an EMBL/GenBank/DDBJ whole genome shotgun (WGS) entry which is preliminary data.</text>
</comment>
<organism evidence="1 2">
    <name type="scientific">Acanthosepion pharaonis</name>
    <name type="common">Pharaoh cuttlefish</name>
    <name type="synonym">Sepia pharaonis</name>
    <dbReference type="NCBI Taxonomy" id="158019"/>
    <lineage>
        <taxon>Eukaryota</taxon>
        <taxon>Metazoa</taxon>
        <taxon>Spiralia</taxon>
        <taxon>Lophotrochozoa</taxon>
        <taxon>Mollusca</taxon>
        <taxon>Cephalopoda</taxon>
        <taxon>Coleoidea</taxon>
        <taxon>Decapodiformes</taxon>
        <taxon>Sepiida</taxon>
        <taxon>Sepiina</taxon>
        <taxon>Sepiidae</taxon>
        <taxon>Acanthosepion</taxon>
    </lineage>
</organism>
<keyword evidence="2" id="KW-1185">Reference proteome</keyword>
<evidence type="ECO:0008006" key="3">
    <source>
        <dbReference type="Google" id="ProtNLM"/>
    </source>
</evidence>
<accession>A0A812DZP6</accession>
<dbReference type="AlphaFoldDB" id="A0A812DZP6"/>
<reference evidence="1" key="1">
    <citation type="submission" date="2021-01" db="EMBL/GenBank/DDBJ databases">
        <authorList>
            <person name="Li R."/>
            <person name="Bekaert M."/>
        </authorList>
    </citation>
    <scope>NUCLEOTIDE SEQUENCE</scope>
    <source>
        <strain evidence="1">Farmed</strain>
    </source>
</reference>
<gene>
    <name evidence="1" type="ORF">SPHA_64530</name>
</gene>
<dbReference type="OrthoDB" id="6288437at2759"/>